<name>A0ABV8HR72_9ACTN</name>
<keyword evidence="2" id="KW-1185">Reference proteome</keyword>
<dbReference type="EMBL" id="JBHSBB010000014">
    <property type="protein sequence ID" value="MFC4034534.1"/>
    <property type="molecule type" value="Genomic_DNA"/>
</dbReference>
<proteinExistence type="predicted"/>
<protein>
    <recommendedName>
        <fullName evidence="3">Minor tail protein</fullName>
    </recommendedName>
</protein>
<evidence type="ECO:0000313" key="1">
    <source>
        <dbReference type="EMBL" id="MFC4034534.1"/>
    </source>
</evidence>
<gene>
    <name evidence="1" type="ORF">ACFO3J_24100</name>
</gene>
<comment type="caution">
    <text evidence="1">The sequence shown here is derived from an EMBL/GenBank/DDBJ whole genome shotgun (WGS) entry which is preliminary data.</text>
</comment>
<dbReference type="RefSeq" id="WP_386432803.1">
    <property type="nucleotide sequence ID" value="NZ_JBHSBB010000014.1"/>
</dbReference>
<accession>A0ABV8HR72</accession>
<organism evidence="1 2">
    <name type="scientific">Streptomyces polygonati</name>
    <dbReference type="NCBI Taxonomy" id="1617087"/>
    <lineage>
        <taxon>Bacteria</taxon>
        <taxon>Bacillati</taxon>
        <taxon>Actinomycetota</taxon>
        <taxon>Actinomycetes</taxon>
        <taxon>Kitasatosporales</taxon>
        <taxon>Streptomycetaceae</taxon>
        <taxon>Streptomyces</taxon>
    </lineage>
</organism>
<reference evidence="2" key="1">
    <citation type="journal article" date="2019" name="Int. J. Syst. Evol. Microbiol.">
        <title>The Global Catalogue of Microorganisms (GCM) 10K type strain sequencing project: providing services to taxonomists for standard genome sequencing and annotation.</title>
        <authorList>
            <consortium name="The Broad Institute Genomics Platform"/>
            <consortium name="The Broad Institute Genome Sequencing Center for Infectious Disease"/>
            <person name="Wu L."/>
            <person name="Ma J."/>
        </authorList>
    </citation>
    <scope>NUCLEOTIDE SEQUENCE [LARGE SCALE GENOMIC DNA]</scope>
    <source>
        <strain evidence="2">CGMCC 4.7237</strain>
    </source>
</reference>
<evidence type="ECO:0008006" key="3">
    <source>
        <dbReference type="Google" id="ProtNLM"/>
    </source>
</evidence>
<evidence type="ECO:0000313" key="2">
    <source>
        <dbReference type="Proteomes" id="UP001595765"/>
    </source>
</evidence>
<sequence>MAFAENPLWINALSYSGAQMRHAEAMILAATGTAGGVGGGVRPGDPGLLVTLTGMAGSVASGVAAVPGLSGQGLYRAYTASTSTFTVSTAHASLTRIDLVYLRVWDNAADGSGLTQADVVYLAGTAGSGTAPTPAGTQLYIPLATVTVPPGSTTPSVADARPAAVAPGGIAPVASAALPTAGLYIGHARYNLVRGMIETWNGSAWVAQGDWVTYTPTWTAATTNPTLGGGATLTGRYSLVGKLCTAKIELATSSNTLFGSGVYAWAIPFASSANGTGVSMGAGHGINASGRWDLQGLVTSVQSIMNVWTPSASGDCRLVSLASGQGMGGVAWATAQTMRVQVEYEIA</sequence>
<dbReference type="Proteomes" id="UP001595765">
    <property type="component" value="Unassembled WGS sequence"/>
</dbReference>